<evidence type="ECO:0000256" key="5">
    <source>
        <dbReference type="SAM" id="Phobius"/>
    </source>
</evidence>
<feature type="region of interest" description="Disordered" evidence="4">
    <location>
        <begin position="43"/>
        <end position="63"/>
    </location>
</feature>
<comment type="caution">
    <text evidence="8">The sequence shown here is derived from an EMBL/GenBank/DDBJ whole genome shotgun (WGS) entry which is preliminary data.</text>
</comment>
<dbReference type="Gene3D" id="2.40.30.170">
    <property type="match status" value="1"/>
</dbReference>
<dbReference type="GO" id="GO:0016020">
    <property type="term" value="C:membrane"/>
    <property type="evidence" value="ECO:0007669"/>
    <property type="project" value="InterPro"/>
</dbReference>
<dbReference type="InterPro" id="IPR050465">
    <property type="entry name" value="UPF0194_transport"/>
</dbReference>
<feature type="compositionally biased region" description="Low complexity" evidence="4">
    <location>
        <begin position="43"/>
        <end position="53"/>
    </location>
</feature>
<dbReference type="Gene3D" id="6.20.50.140">
    <property type="match status" value="1"/>
</dbReference>
<name>A0A1Q8CLS1_9PSEU</name>
<comment type="similarity">
    <text evidence="2">Belongs to the membrane fusion protein (MFP) (TC 8.A.1) family.</text>
</comment>
<reference evidence="8 9" key="1">
    <citation type="submission" date="2016-12" db="EMBL/GenBank/DDBJ databases">
        <title>The draft genome sequence of Actinophytocola sp. 11-183.</title>
        <authorList>
            <person name="Wang W."/>
            <person name="Yuan L."/>
        </authorList>
    </citation>
    <scope>NUCLEOTIDE SEQUENCE [LARGE SCALE GENOMIC DNA]</scope>
    <source>
        <strain evidence="8 9">11-183</strain>
    </source>
</reference>
<protein>
    <submittedName>
        <fullName evidence="8">Uncharacterized protein</fullName>
    </submittedName>
</protein>
<sequence length="386" mass="39486">MVRIRLPRKRSRVVWLAVAVVLVAAGAGAWWLWWPEPSEAEGSTTTAAASVGPQRRTVSATGTVEPAHRADLTFGVSGEVDQVLVAEGDTVRAGQVVATVDDELLRAEEAAAAAELEAAQARRDDDEAAGASDTQLAADEAAVVSADSRLAAARESLERAELTATIAGTVVEVDIAVGDQVSGDAPPDSESDSASPESGSGTITVVSPNRFVVEAELAATAVEEVKAGMAAEVVPVDAAEPVDGTVRSVALVAEVDEAGVASFPVTVEVAGEHEDLFAGSSATVAVVVEEREDVLTVPSQAIRQEDGATFVDLVVDGRTVRTEVEVGTAYGPNTEIRSGLEEGDEVELPGFVRGPGGNDEQGEPGDMKILPGGGTGPGGPVVRKGP</sequence>
<dbReference type="Proteomes" id="UP000185596">
    <property type="component" value="Unassembled WGS sequence"/>
</dbReference>
<dbReference type="GO" id="GO:0030313">
    <property type="term" value="C:cell envelope"/>
    <property type="evidence" value="ECO:0007669"/>
    <property type="project" value="UniProtKB-SubCell"/>
</dbReference>
<feature type="domain" description="YknX-like C-terminal permuted SH3-like" evidence="7">
    <location>
        <begin position="294"/>
        <end position="346"/>
    </location>
</feature>
<dbReference type="GO" id="GO:0022857">
    <property type="term" value="F:transmembrane transporter activity"/>
    <property type="evidence" value="ECO:0007669"/>
    <property type="project" value="InterPro"/>
</dbReference>
<keyword evidence="5" id="KW-1133">Transmembrane helix</keyword>
<proteinExistence type="inferred from homology"/>
<dbReference type="PANTHER" id="PTHR32347:SF23">
    <property type="entry name" value="BLL5650 PROTEIN"/>
    <property type="match status" value="1"/>
</dbReference>
<feature type="transmembrane region" description="Helical" evidence="5">
    <location>
        <begin position="12"/>
        <end position="34"/>
    </location>
</feature>
<evidence type="ECO:0000256" key="2">
    <source>
        <dbReference type="ARBA" id="ARBA00009477"/>
    </source>
</evidence>
<dbReference type="EMBL" id="MSIE01000043">
    <property type="protein sequence ID" value="OLF15291.1"/>
    <property type="molecule type" value="Genomic_DNA"/>
</dbReference>
<keyword evidence="3" id="KW-0175">Coiled coil</keyword>
<accession>A0A1Q8CLS1</accession>
<dbReference type="PANTHER" id="PTHR32347">
    <property type="entry name" value="EFFLUX SYSTEM COMPONENT YKNX-RELATED"/>
    <property type="match status" value="1"/>
</dbReference>
<dbReference type="InterPro" id="IPR006143">
    <property type="entry name" value="RND_pump_MFP"/>
</dbReference>
<dbReference type="InterPro" id="IPR058647">
    <property type="entry name" value="BSH_CzcB-like"/>
</dbReference>
<dbReference type="Pfam" id="PF25989">
    <property type="entry name" value="YknX_C"/>
    <property type="match status" value="1"/>
</dbReference>
<evidence type="ECO:0000313" key="9">
    <source>
        <dbReference type="Proteomes" id="UP000185596"/>
    </source>
</evidence>
<evidence type="ECO:0000313" key="8">
    <source>
        <dbReference type="EMBL" id="OLF15291.1"/>
    </source>
</evidence>
<dbReference type="STRING" id="1912961.BU204_22780"/>
<dbReference type="Pfam" id="PF25973">
    <property type="entry name" value="BSH_CzcB"/>
    <property type="match status" value="1"/>
</dbReference>
<keyword evidence="9" id="KW-1185">Reference proteome</keyword>
<evidence type="ECO:0000256" key="3">
    <source>
        <dbReference type="ARBA" id="ARBA00023054"/>
    </source>
</evidence>
<gene>
    <name evidence="8" type="ORF">BU204_22780</name>
</gene>
<feature type="compositionally biased region" description="Low complexity" evidence="4">
    <location>
        <begin position="182"/>
        <end position="201"/>
    </location>
</feature>
<feature type="region of interest" description="Disordered" evidence="4">
    <location>
        <begin position="116"/>
        <end position="136"/>
    </location>
</feature>
<feature type="region of interest" description="Disordered" evidence="4">
    <location>
        <begin position="341"/>
        <end position="386"/>
    </location>
</feature>
<evidence type="ECO:0000259" key="6">
    <source>
        <dbReference type="Pfam" id="PF25973"/>
    </source>
</evidence>
<organism evidence="8 9">
    <name type="scientific">Actinophytocola xanthii</name>
    <dbReference type="NCBI Taxonomy" id="1912961"/>
    <lineage>
        <taxon>Bacteria</taxon>
        <taxon>Bacillati</taxon>
        <taxon>Actinomycetota</taxon>
        <taxon>Actinomycetes</taxon>
        <taxon>Pseudonocardiales</taxon>
        <taxon>Pseudonocardiaceae</taxon>
    </lineage>
</organism>
<dbReference type="Gene3D" id="2.40.50.100">
    <property type="match status" value="1"/>
</dbReference>
<dbReference type="NCBIfam" id="TIGR01730">
    <property type="entry name" value="RND_mfp"/>
    <property type="match status" value="1"/>
</dbReference>
<dbReference type="AlphaFoldDB" id="A0A1Q8CLS1"/>
<evidence type="ECO:0000259" key="7">
    <source>
        <dbReference type="Pfam" id="PF25989"/>
    </source>
</evidence>
<comment type="subcellular location">
    <subcellularLocation>
        <location evidence="1">Cell envelope</location>
    </subcellularLocation>
</comment>
<keyword evidence="5" id="KW-0812">Transmembrane</keyword>
<dbReference type="SUPFAM" id="SSF111369">
    <property type="entry name" value="HlyD-like secretion proteins"/>
    <property type="match status" value="1"/>
</dbReference>
<dbReference type="InterPro" id="IPR058637">
    <property type="entry name" value="YknX-like_C"/>
</dbReference>
<feature type="region of interest" description="Disordered" evidence="4">
    <location>
        <begin position="180"/>
        <end position="203"/>
    </location>
</feature>
<evidence type="ECO:0000256" key="1">
    <source>
        <dbReference type="ARBA" id="ARBA00004196"/>
    </source>
</evidence>
<keyword evidence="5" id="KW-0472">Membrane</keyword>
<evidence type="ECO:0000256" key="4">
    <source>
        <dbReference type="SAM" id="MobiDB-lite"/>
    </source>
</evidence>
<feature type="domain" description="CzcB-like barrel-sandwich hybrid" evidence="6">
    <location>
        <begin position="75"/>
        <end position="185"/>
    </location>
</feature>